<accession>A0A4Y2QZ17</accession>
<dbReference type="AlphaFoldDB" id="A0A4Y2QZ17"/>
<name>A0A4Y2QZ17_ARAVE</name>
<dbReference type="EMBL" id="BGPR01015256">
    <property type="protein sequence ID" value="GBN68578.1"/>
    <property type="molecule type" value="Genomic_DNA"/>
</dbReference>
<comment type="caution">
    <text evidence="2">The sequence shown here is derived from an EMBL/GenBank/DDBJ whole genome shotgun (WGS) entry which is preliminary data.</text>
</comment>
<feature type="domain" description="DUF4817" evidence="1">
    <location>
        <begin position="14"/>
        <end position="56"/>
    </location>
</feature>
<reference evidence="2 3" key="1">
    <citation type="journal article" date="2019" name="Sci. Rep.">
        <title>Orb-weaving spider Araneus ventricosus genome elucidates the spidroin gene catalogue.</title>
        <authorList>
            <person name="Kono N."/>
            <person name="Nakamura H."/>
            <person name="Ohtoshi R."/>
            <person name="Moran D.A.P."/>
            <person name="Shinohara A."/>
            <person name="Yoshida Y."/>
            <person name="Fujiwara M."/>
            <person name="Mori M."/>
            <person name="Tomita M."/>
            <person name="Arakawa K."/>
        </authorList>
    </citation>
    <scope>NUCLEOTIDE SEQUENCE [LARGE SCALE GENOMIC DNA]</scope>
</reference>
<proteinExistence type="predicted"/>
<keyword evidence="3" id="KW-1185">Reference proteome</keyword>
<sequence>MATVQQKARLTRLWFYESKSIATVQRHFRLQYRNCHSPSQNSINRWYEQFKGTGNVHHRKSVGRPSVSEEVVHRVKETFTP</sequence>
<evidence type="ECO:0000313" key="2">
    <source>
        <dbReference type="EMBL" id="GBN68578.1"/>
    </source>
</evidence>
<dbReference type="Pfam" id="PF16087">
    <property type="entry name" value="DUF4817"/>
    <property type="match status" value="1"/>
</dbReference>
<dbReference type="Proteomes" id="UP000499080">
    <property type="component" value="Unassembled WGS sequence"/>
</dbReference>
<organism evidence="2 3">
    <name type="scientific">Araneus ventricosus</name>
    <name type="common">Orbweaver spider</name>
    <name type="synonym">Epeira ventricosa</name>
    <dbReference type="NCBI Taxonomy" id="182803"/>
    <lineage>
        <taxon>Eukaryota</taxon>
        <taxon>Metazoa</taxon>
        <taxon>Ecdysozoa</taxon>
        <taxon>Arthropoda</taxon>
        <taxon>Chelicerata</taxon>
        <taxon>Arachnida</taxon>
        <taxon>Araneae</taxon>
        <taxon>Araneomorphae</taxon>
        <taxon>Entelegynae</taxon>
        <taxon>Araneoidea</taxon>
        <taxon>Araneidae</taxon>
        <taxon>Araneus</taxon>
    </lineage>
</organism>
<evidence type="ECO:0000313" key="3">
    <source>
        <dbReference type="Proteomes" id="UP000499080"/>
    </source>
</evidence>
<protein>
    <recommendedName>
        <fullName evidence="1">DUF4817 domain-containing protein</fullName>
    </recommendedName>
</protein>
<dbReference type="InterPro" id="IPR032135">
    <property type="entry name" value="DUF4817"/>
</dbReference>
<dbReference type="OrthoDB" id="9971063at2759"/>
<gene>
    <name evidence="2" type="ORF">AVEN_195972_1</name>
</gene>
<evidence type="ECO:0000259" key="1">
    <source>
        <dbReference type="Pfam" id="PF16087"/>
    </source>
</evidence>